<sequence>MVGLGSMDGNAEFAEISGFISTIFTDFELV</sequence>
<reference evidence="1 2" key="1">
    <citation type="journal article" date="2020" name="Mol. Biol. Evol.">
        <title>Distinct Expression and Methylation Patterns for Genes with Different Fates following a Single Whole-Genome Duplication in Flowering Plants.</title>
        <authorList>
            <person name="Shi T."/>
            <person name="Rahmani R.S."/>
            <person name="Gugger P.F."/>
            <person name="Wang M."/>
            <person name="Li H."/>
            <person name="Zhang Y."/>
            <person name="Li Z."/>
            <person name="Wang Q."/>
            <person name="Van de Peer Y."/>
            <person name="Marchal K."/>
            <person name="Chen J."/>
        </authorList>
    </citation>
    <scope>NUCLEOTIDE SEQUENCE [LARGE SCALE GENOMIC DNA]</scope>
    <source>
        <tissue evidence="1">Leaf</tissue>
    </source>
</reference>
<proteinExistence type="predicted"/>
<dbReference type="AlphaFoldDB" id="A0A822ZP52"/>
<dbReference type="Proteomes" id="UP000607653">
    <property type="component" value="Unassembled WGS sequence"/>
</dbReference>
<organism evidence="1 2">
    <name type="scientific">Nelumbo nucifera</name>
    <name type="common">Sacred lotus</name>
    <dbReference type="NCBI Taxonomy" id="4432"/>
    <lineage>
        <taxon>Eukaryota</taxon>
        <taxon>Viridiplantae</taxon>
        <taxon>Streptophyta</taxon>
        <taxon>Embryophyta</taxon>
        <taxon>Tracheophyta</taxon>
        <taxon>Spermatophyta</taxon>
        <taxon>Magnoliopsida</taxon>
        <taxon>Proteales</taxon>
        <taxon>Nelumbonaceae</taxon>
        <taxon>Nelumbo</taxon>
    </lineage>
</organism>
<dbReference type="EMBL" id="DUZY01000008">
    <property type="protein sequence ID" value="DAD46583.1"/>
    <property type="molecule type" value="Genomic_DNA"/>
</dbReference>
<evidence type="ECO:0000313" key="1">
    <source>
        <dbReference type="EMBL" id="DAD46583.1"/>
    </source>
</evidence>
<protein>
    <submittedName>
        <fullName evidence="1">Uncharacterized protein</fullName>
    </submittedName>
</protein>
<keyword evidence="2" id="KW-1185">Reference proteome</keyword>
<name>A0A822ZP52_NELNU</name>
<accession>A0A822ZP52</accession>
<evidence type="ECO:0000313" key="2">
    <source>
        <dbReference type="Proteomes" id="UP000607653"/>
    </source>
</evidence>
<comment type="caution">
    <text evidence="1">The sequence shown here is derived from an EMBL/GenBank/DDBJ whole genome shotgun (WGS) entry which is preliminary data.</text>
</comment>
<gene>
    <name evidence="1" type="ORF">HUJ06_016520</name>
</gene>